<organism evidence="5 6">
    <name type="scientific">Paenibacillus sabuli</name>
    <dbReference type="NCBI Taxonomy" id="2772509"/>
    <lineage>
        <taxon>Bacteria</taxon>
        <taxon>Bacillati</taxon>
        <taxon>Bacillota</taxon>
        <taxon>Bacilli</taxon>
        <taxon>Bacillales</taxon>
        <taxon>Paenibacillaceae</taxon>
        <taxon>Paenibacillus</taxon>
    </lineage>
</organism>
<keyword evidence="6" id="KW-1185">Reference proteome</keyword>
<proteinExistence type="predicted"/>
<accession>A0A927BU96</accession>
<gene>
    <name evidence="5" type="ORF">IDH44_12370</name>
</gene>
<comment type="caution">
    <text evidence="5">The sequence shown here is derived from an EMBL/GenBank/DDBJ whole genome shotgun (WGS) entry which is preliminary data.</text>
</comment>
<keyword evidence="2" id="KW-0238">DNA-binding</keyword>
<dbReference type="SUPFAM" id="SSF51215">
    <property type="entry name" value="Regulatory protein AraC"/>
    <property type="match status" value="1"/>
</dbReference>
<dbReference type="GO" id="GO:0043565">
    <property type="term" value="F:sequence-specific DNA binding"/>
    <property type="evidence" value="ECO:0007669"/>
    <property type="project" value="InterPro"/>
</dbReference>
<dbReference type="EMBL" id="JACXIZ010000020">
    <property type="protein sequence ID" value="MBD2845991.1"/>
    <property type="molecule type" value="Genomic_DNA"/>
</dbReference>
<dbReference type="RefSeq" id="WP_190918244.1">
    <property type="nucleotide sequence ID" value="NZ_JACXIZ010000020.1"/>
</dbReference>
<dbReference type="PROSITE" id="PS01124">
    <property type="entry name" value="HTH_ARAC_FAMILY_2"/>
    <property type="match status" value="1"/>
</dbReference>
<evidence type="ECO:0000313" key="5">
    <source>
        <dbReference type="EMBL" id="MBD2845991.1"/>
    </source>
</evidence>
<evidence type="ECO:0000259" key="4">
    <source>
        <dbReference type="PROSITE" id="PS01124"/>
    </source>
</evidence>
<dbReference type="InterPro" id="IPR003313">
    <property type="entry name" value="AraC-bd"/>
</dbReference>
<sequence length="276" mass="31668">MKTIHLYESKHQESYRKQDHHHHNYQILYAIEGEGTIRLEDAERPFAQNCAAVIFPYSNHAVASSSKLTLLVLEFDAAWMEGEPLSRWREAGIDGSLLLQLPVVSASEMKQLLRKLLFEQQQQDGLGGWAMKIYWLELLLLLARARTSAAVTGANDLRAERIRDYIDSHYYQPLTASTLAYALGISSRHATAIFKDKYQITPMQYLAEVRVDTAKKLLLESDKDTISIGFEVGYESLPTFYRVFKNSVQMSPSKFRQEYREDVIRQGVNANSERSR</sequence>
<dbReference type="InterPro" id="IPR009057">
    <property type="entry name" value="Homeodomain-like_sf"/>
</dbReference>
<keyword evidence="3" id="KW-0804">Transcription</keyword>
<dbReference type="InterPro" id="IPR037923">
    <property type="entry name" value="HTH-like"/>
</dbReference>
<evidence type="ECO:0000313" key="6">
    <source>
        <dbReference type="Proteomes" id="UP000621560"/>
    </source>
</evidence>
<keyword evidence="1" id="KW-0805">Transcription regulation</keyword>
<dbReference type="InterPro" id="IPR018060">
    <property type="entry name" value="HTH_AraC"/>
</dbReference>
<reference evidence="5" key="1">
    <citation type="submission" date="2020-09" db="EMBL/GenBank/DDBJ databases">
        <title>A novel bacterium of genus Paenibacillus, isolated from South China Sea.</title>
        <authorList>
            <person name="Huang H."/>
            <person name="Mo K."/>
            <person name="Hu Y."/>
        </authorList>
    </citation>
    <scope>NUCLEOTIDE SEQUENCE</scope>
    <source>
        <strain evidence="5">IB182496</strain>
    </source>
</reference>
<name>A0A927BU96_9BACL</name>
<dbReference type="SUPFAM" id="SSF46689">
    <property type="entry name" value="Homeodomain-like"/>
    <property type="match status" value="2"/>
</dbReference>
<dbReference type="Gene3D" id="2.60.120.10">
    <property type="entry name" value="Jelly Rolls"/>
    <property type="match status" value="1"/>
</dbReference>
<dbReference type="SMART" id="SM00342">
    <property type="entry name" value="HTH_ARAC"/>
    <property type="match status" value="1"/>
</dbReference>
<feature type="domain" description="HTH araC/xylS-type" evidence="4">
    <location>
        <begin position="160"/>
        <end position="258"/>
    </location>
</feature>
<dbReference type="Pfam" id="PF02311">
    <property type="entry name" value="AraC_binding"/>
    <property type="match status" value="1"/>
</dbReference>
<evidence type="ECO:0000256" key="3">
    <source>
        <dbReference type="ARBA" id="ARBA00023163"/>
    </source>
</evidence>
<dbReference type="InterPro" id="IPR050204">
    <property type="entry name" value="AraC_XylS_family_regulators"/>
</dbReference>
<protein>
    <submittedName>
        <fullName evidence="5">Helix-turn-helix domain-containing protein</fullName>
    </submittedName>
</protein>
<dbReference type="AlphaFoldDB" id="A0A927BU96"/>
<dbReference type="Proteomes" id="UP000621560">
    <property type="component" value="Unassembled WGS sequence"/>
</dbReference>
<evidence type="ECO:0000256" key="2">
    <source>
        <dbReference type="ARBA" id="ARBA00023125"/>
    </source>
</evidence>
<dbReference type="PANTHER" id="PTHR46796">
    <property type="entry name" value="HTH-TYPE TRANSCRIPTIONAL ACTIVATOR RHAS-RELATED"/>
    <property type="match status" value="1"/>
</dbReference>
<dbReference type="Pfam" id="PF12833">
    <property type="entry name" value="HTH_18"/>
    <property type="match status" value="1"/>
</dbReference>
<dbReference type="InterPro" id="IPR014710">
    <property type="entry name" value="RmlC-like_jellyroll"/>
</dbReference>
<evidence type="ECO:0000256" key="1">
    <source>
        <dbReference type="ARBA" id="ARBA00023015"/>
    </source>
</evidence>
<dbReference type="GO" id="GO:0003700">
    <property type="term" value="F:DNA-binding transcription factor activity"/>
    <property type="evidence" value="ECO:0007669"/>
    <property type="project" value="InterPro"/>
</dbReference>
<dbReference type="Gene3D" id="1.10.10.60">
    <property type="entry name" value="Homeodomain-like"/>
    <property type="match status" value="2"/>
</dbReference>